<evidence type="ECO:0008006" key="3">
    <source>
        <dbReference type="Google" id="ProtNLM"/>
    </source>
</evidence>
<sequence length="208" mass="23866">MSKNLIIVFTRNPELGKCKTRLATSIGNKNALEVYKRLVAHTSKTIQQVKVDAVVFYTEKIQKNDAWNDDFFQKQIQIEGHLGEKMQAAFEWGFAKGYEKICIIGSDLLELKSSNLTKAFQQLEKSDLVFGPAEDGGYYLMGMKKVHPAAFFKKAWSTNTVLQQTLQDLQNKSVAFLSEKNDIDTLEDLIKHHEFHRFIPQEILVKHK</sequence>
<keyword evidence="2" id="KW-1185">Reference proteome</keyword>
<dbReference type="InterPro" id="IPR029044">
    <property type="entry name" value="Nucleotide-diphossugar_trans"/>
</dbReference>
<accession>A0A916ZN81</accession>
<dbReference type="Gene3D" id="3.90.550.10">
    <property type="entry name" value="Spore Coat Polysaccharide Biosynthesis Protein SpsA, Chain A"/>
    <property type="match status" value="1"/>
</dbReference>
<gene>
    <name evidence="1" type="ORF">GCM10010831_02710</name>
</gene>
<name>A0A916ZN81_9FLAO</name>
<proteinExistence type="predicted"/>
<dbReference type="PANTHER" id="PTHR36529">
    <property type="entry name" value="SLL1095 PROTEIN"/>
    <property type="match status" value="1"/>
</dbReference>
<dbReference type="RefSeq" id="WP_188404973.1">
    <property type="nucleotide sequence ID" value="NZ_BMGL01000002.1"/>
</dbReference>
<dbReference type="InterPro" id="IPR018641">
    <property type="entry name" value="Trfase_1_rSAM/seldom-assoc"/>
</dbReference>
<evidence type="ECO:0000313" key="2">
    <source>
        <dbReference type="Proteomes" id="UP000599688"/>
    </source>
</evidence>
<comment type="caution">
    <text evidence="1">The sequence shown here is derived from an EMBL/GenBank/DDBJ whole genome shotgun (WGS) entry which is preliminary data.</text>
</comment>
<protein>
    <recommendedName>
        <fullName evidence="3">Glycosyltransferase</fullName>
    </recommendedName>
</protein>
<dbReference type="SUPFAM" id="SSF53448">
    <property type="entry name" value="Nucleotide-diphospho-sugar transferases"/>
    <property type="match status" value="1"/>
</dbReference>
<dbReference type="EMBL" id="BMGL01000002">
    <property type="protein sequence ID" value="GGE04574.1"/>
    <property type="molecule type" value="Genomic_DNA"/>
</dbReference>
<dbReference type="Proteomes" id="UP000599688">
    <property type="component" value="Unassembled WGS sequence"/>
</dbReference>
<reference evidence="1 2" key="1">
    <citation type="journal article" date="2014" name="Int. J. Syst. Evol. Microbiol.">
        <title>Complete genome sequence of Corynebacterium casei LMG S-19264T (=DSM 44701T), isolated from a smear-ripened cheese.</title>
        <authorList>
            <consortium name="US DOE Joint Genome Institute (JGI-PGF)"/>
            <person name="Walter F."/>
            <person name="Albersmeier A."/>
            <person name="Kalinowski J."/>
            <person name="Ruckert C."/>
        </authorList>
    </citation>
    <scope>NUCLEOTIDE SEQUENCE [LARGE SCALE GENOMIC DNA]</scope>
    <source>
        <strain evidence="1 2">CGMCC 1.12925</strain>
    </source>
</reference>
<organism evidence="1 2">
    <name type="scientific">Psychroflexus salis</name>
    <dbReference type="NCBI Taxonomy" id="1526574"/>
    <lineage>
        <taxon>Bacteria</taxon>
        <taxon>Pseudomonadati</taxon>
        <taxon>Bacteroidota</taxon>
        <taxon>Flavobacteriia</taxon>
        <taxon>Flavobacteriales</taxon>
        <taxon>Flavobacteriaceae</taxon>
        <taxon>Psychroflexus</taxon>
    </lineage>
</organism>
<dbReference type="Pfam" id="PF09837">
    <property type="entry name" value="DUF2064"/>
    <property type="match status" value="1"/>
</dbReference>
<dbReference type="AlphaFoldDB" id="A0A916ZN81"/>
<dbReference type="PANTHER" id="PTHR36529:SF1">
    <property type="entry name" value="GLYCOSYLTRANSFERASE"/>
    <property type="match status" value="1"/>
</dbReference>
<dbReference type="NCBIfam" id="TIGR04282">
    <property type="entry name" value="glyco_like_cofC"/>
    <property type="match status" value="1"/>
</dbReference>
<evidence type="ECO:0000313" key="1">
    <source>
        <dbReference type="EMBL" id="GGE04574.1"/>
    </source>
</evidence>